<feature type="compositionally biased region" description="Basic and acidic residues" evidence="1">
    <location>
        <begin position="554"/>
        <end position="580"/>
    </location>
</feature>
<dbReference type="RefSeq" id="WP_313886245.1">
    <property type="nucleotide sequence ID" value="NZ_JAANOU010000001.1"/>
</dbReference>
<dbReference type="InterPro" id="IPR036170">
    <property type="entry name" value="YezG-like_sf"/>
</dbReference>
<feature type="compositionally biased region" description="Basic and acidic residues" evidence="1">
    <location>
        <begin position="916"/>
        <end position="926"/>
    </location>
</feature>
<dbReference type="PANTHER" id="PTHR42059">
    <property type="entry name" value="TNT DOMAIN-CONTAINING PROTEIN"/>
    <property type="match status" value="1"/>
</dbReference>
<feature type="domain" description="TNT" evidence="2">
    <location>
        <begin position="965"/>
        <end position="1050"/>
    </location>
</feature>
<gene>
    <name evidence="3" type="ORF">FHX46_005104</name>
</gene>
<feature type="compositionally biased region" description="Basic and acidic residues" evidence="1">
    <location>
        <begin position="352"/>
        <end position="363"/>
    </location>
</feature>
<dbReference type="InterPro" id="IPR025331">
    <property type="entry name" value="TNT"/>
</dbReference>
<protein>
    <recommendedName>
        <fullName evidence="2">TNT domain-containing protein</fullName>
    </recommendedName>
</protein>
<evidence type="ECO:0000256" key="1">
    <source>
        <dbReference type="SAM" id="MobiDB-lite"/>
    </source>
</evidence>
<feature type="compositionally biased region" description="Basic and acidic residues" evidence="1">
    <location>
        <begin position="392"/>
        <end position="404"/>
    </location>
</feature>
<dbReference type="PANTHER" id="PTHR42059:SF1">
    <property type="entry name" value="TNT DOMAIN-CONTAINING PROTEIN"/>
    <property type="match status" value="1"/>
</dbReference>
<feature type="compositionally biased region" description="Low complexity" evidence="1">
    <location>
        <begin position="532"/>
        <end position="545"/>
    </location>
</feature>
<dbReference type="Pfam" id="PF14021">
    <property type="entry name" value="TNT"/>
    <property type="match status" value="1"/>
</dbReference>
<dbReference type="Proteomes" id="UP000754495">
    <property type="component" value="Unassembled WGS sequence"/>
</dbReference>
<accession>A0ABX0T3U2</accession>
<evidence type="ECO:0000313" key="4">
    <source>
        <dbReference type="Proteomes" id="UP000754495"/>
    </source>
</evidence>
<name>A0ABX0T3U2_9PSEU</name>
<sequence>MAQPTTQLNATEQDTLVKQIGLALLRAAPRDWRRVTAHYRAVGRYHELTGEVVLEDGSAQEWMATHDIATLFGRLRGGMYREGRGTWFNARYQLDHPSSYNLEYDRDEPRWDLMPPPQAYADELRMFPRSEDNVPEWLMRRMAGLAPEQPGPRFRIARIFDGHEPNGRPVLNRPELGADEQQRVLEYLNNAPVVRAERGFDLDRLAQQPTPAVPVAFHTDGVWIWPAAINYYLQEYGVAPEAELVSHIAGTGYALPEVPEQTMQAAAAYLGRGTQQPPRQAPPAEPAFEARPEPAPAVDQPTTLTPAVNADAGPPTMLVPPAVPGEPRNGREAAPSVPSVPAGGPEPESAVEETRTWDAREAFADEPPGGPDDREWNEPETGGAPAAPGARGAEDARGWEDAESHGAATHAGPEGHGGEPRGWTGPEGHDTEGAAWAGPEAHGQEPPGFVDDEPTAAWNDRTDDRTERGPDPAGPRGVADPAAQGWEPETRGTAEPDVQGQEGIPGQHRPEAQGDAAGPEQFAEGRGQHDFAGQAGAAGLAAGGQEQFVPETPDAGRDPRHQERAEGSEGRGAEPFHPEGHGGPQGPNPRVQPAFGQEAPGERVPDRAEFAQNGVAPGEADPRVQDHAPGQAPGLAPRAPDGPGQQALDPRHHERPEAPAGTGPERFGQEGPQARDPRGLAAPDAPEFRGPRGFAGPEGQEPRGGWESPGSGFAGQEAPPEPPHLRSPERGAPAEPRGGFAGPDPRAVAGQQRSGRPAPEGPPTVLARPVAPPSGPTEPALDNLRRKLSDLGVPEGAYRIGAPAEHGWSLEKIDDGWRVGWYDETLTSPAVFGDADDAAAFMLGKLLLGQGGRPTPPARPEMDVNEIPRTPAQEPVEPQRHDLPPRALSDRLGEPDPAGPPTMLAAPVAPPPPAPPRREPPARRVEAAVPAAAASASSGSNQQWPIQPLPGEPPLTLFRGKEMRELPAGSELDRFGGPNGNLTYAAGTPFAERSLVPEWVNRPYHLYRVQRPLEALAGIAIPWFNQPGGGAAYLLPASIEDLLASGDLIELDPGEPPID</sequence>
<evidence type="ECO:0000259" key="2">
    <source>
        <dbReference type="Pfam" id="PF14021"/>
    </source>
</evidence>
<feature type="compositionally biased region" description="Low complexity" evidence="1">
    <location>
        <begin position="927"/>
        <end position="938"/>
    </location>
</feature>
<feature type="compositionally biased region" description="Low complexity" evidence="1">
    <location>
        <begin position="379"/>
        <end position="391"/>
    </location>
</feature>
<feature type="compositionally biased region" description="Basic and acidic residues" evidence="1">
    <location>
        <begin position="600"/>
        <end position="609"/>
    </location>
</feature>
<organism evidence="3 4">
    <name type="scientific">Amycolatopsis viridis</name>
    <dbReference type="NCBI Taxonomy" id="185678"/>
    <lineage>
        <taxon>Bacteria</taxon>
        <taxon>Bacillati</taxon>
        <taxon>Actinomycetota</taxon>
        <taxon>Actinomycetes</taxon>
        <taxon>Pseudonocardiales</taxon>
        <taxon>Pseudonocardiaceae</taxon>
        <taxon>Amycolatopsis</taxon>
    </lineage>
</organism>
<feature type="compositionally biased region" description="Basic and acidic residues" evidence="1">
    <location>
        <begin position="877"/>
        <end position="894"/>
    </location>
</feature>
<comment type="caution">
    <text evidence="3">The sequence shown here is derived from an EMBL/GenBank/DDBJ whole genome shotgun (WGS) entry which is preliminary data.</text>
</comment>
<feature type="region of interest" description="Disordered" evidence="1">
    <location>
        <begin position="272"/>
        <end position="788"/>
    </location>
</feature>
<feature type="compositionally biased region" description="Basic and acidic residues" evidence="1">
    <location>
        <begin position="460"/>
        <end position="470"/>
    </location>
</feature>
<dbReference type="SUPFAM" id="SSF160424">
    <property type="entry name" value="BH3703-like"/>
    <property type="match status" value="1"/>
</dbReference>
<keyword evidence="4" id="KW-1185">Reference proteome</keyword>
<reference evidence="3 4" key="1">
    <citation type="submission" date="2020-03" db="EMBL/GenBank/DDBJ databases">
        <title>Sequencing the genomes of 1000 actinobacteria strains.</title>
        <authorList>
            <person name="Klenk H.-P."/>
        </authorList>
    </citation>
    <scope>NUCLEOTIDE SEQUENCE [LARGE SCALE GENOMIC DNA]</scope>
    <source>
        <strain evidence="3 4">DSM 45668</strain>
    </source>
</reference>
<proteinExistence type="predicted"/>
<evidence type="ECO:0000313" key="3">
    <source>
        <dbReference type="EMBL" id="NIH82574.1"/>
    </source>
</evidence>
<dbReference type="InterPro" id="IPR053024">
    <property type="entry name" value="Fungal_surface_NADase"/>
</dbReference>
<feature type="region of interest" description="Disordered" evidence="1">
    <location>
        <begin position="870"/>
        <end position="947"/>
    </location>
</feature>
<dbReference type="EMBL" id="JAANOU010000001">
    <property type="protein sequence ID" value="NIH82574.1"/>
    <property type="molecule type" value="Genomic_DNA"/>
</dbReference>